<name>A0A1H8TZZ4_9PROT</name>
<dbReference type="STRING" id="42354.SAMN05216333_12929"/>
<protein>
    <recommendedName>
        <fullName evidence="3">Transposase</fullName>
    </recommendedName>
</protein>
<dbReference type="EMBL" id="FODO01000029">
    <property type="protein sequence ID" value="SEO96569.1"/>
    <property type="molecule type" value="Genomic_DNA"/>
</dbReference>
<evidence type="ECO:0008006" key="3">
    <source>
        <dbReference type="Google" id="ProtNLM"/>
    </source>
</evidence>
<keyword evidence="2" id="KW-1185">Reference proteome</keyword>
<organism evidence="1 2">
    <name type="scientific">Nitrosomonas oligotropha</name>
    <dbReference type="NCBI Taxonomy" id="42354"/>
    <lineage>
        <taxon>Bacteria</taxon>
        <taxon>Pseudomonadati</taxon>
        <taxon>Pseudomonadota</taxon>
        <taxon>Betaproteobacteria</taxon>
        <taxon>Nitrosomonadales</taxon>
        <taxon>Nitrosomonadaceae</taxon>
        <taxon>Nitrosomonas</taxon>
    </lineage>
</organism>
<dbReference type="Proteomes" id="UP000198814">
    <property type="component" value="Unassembled WGS sequence"/>
</dbReference>
<accession>A0A1H8TZZ4</accession>
<sequence length="36" mass="4285">MTQNYKPAYPAEFRQQMVELVALGVRNLRVVYREVD</sequence>
<proteinExistence type="predicted"/>
<reference evidence="2" key="1">
    <citation type="submission" date="2016-10" db="EMBL/GenBank/DDBJ databases">
        <authorList>
            <person name="Varghese N."/>
            <person name="Submissions S."/>
        </authorList>
    </citation>
    <scope>NUCLEOTIDE SEQUENCE [LARGE SCALE GENOMIC DNA]</scope>
    <source>
        <strain evidence="2">Nm76</strain>
    </source>
</reference>
<gene>
    <name evidence="1" type="ORF">SAMN05216333_12929</name>
</gene>
<evidence type="ECO:0000313" key="1">
    <source>
        <dbReference type="EMBL" id="SEO96569.1"/>
    </source>
</evidence>
<evidence type="ECO:0000313" key="2">
    <source>
        <dbReference type="Proteomes" id="UP000198814"/>
    </source>
</evidence>
<dbReference type="AlphaFoldDB" id="A0A1H8TZZ4"/>